<evidence type="ECO:0000313" key="15">
    <source>
        <dbReference type="Proteomes" id="UP000253551"/>
    </source>
</evidence>
<keyword evidence="7 12" id="KW-0378">Hydrolase</keyword>
<sequence>VPLKQKRPSNQLTRRQNTYNSKIHNNGGSLYLISVSVGTPPQTFDLTLDTGSSDLWVPGSKCAPSVCPFSKFNESQSTTFKESGQKMSISYGTGNASGSYVFDTVTIAGITVQQQQFGYVTQQKNILTEINTLSGSSYTPNQPKLDGIFGLGYPFITSSYHNPFFFNLKQQGQLAQNVFSIYLNNSFADSGEILFGGVDMSMYTGSMHYLPLAPTMRSSQTGYGYWQVYGQGIGVVNSNNTMTKVVAFEAPPVFVFDTGTTMSYMPTKVVESLLVEAVGKENLAYDRLNNYFQINCEAYRTNVMIQLQLTPVRQTTQDPVLFHVPLRDLIFPLDSDLMSSASVCMVGLIPSEGAIFIGQSILRSAYVVYDADQNRLGIAAAVGSGAFLSGPVNTG</sequence>
<dbReference type="CDD" id="cd05471">
    <property type="entry name" value="pepsin_like"/>
    <property type="match status" value="1"/>
</dbReference>
<feature type="active site" evidence="10">
    <location>
        <position position="49"/>
    </location>
</feature>
<dbReference type="InterPro" id="IPR021109">
    <property type="entry name" value="Peptidase_aspartic_dom_sf"/>
</dbReference>
<evidence type="ECO:0000256" key="2">
    <source>
        <dbReference type="ARBA" id="ARBA00007447"/>
    </source>
</evidence>
<evidence type="ECO:0000256" key="3">
    <source>
        <dbReference type="ARBA" id="ARBA00013205"/>
    </source>
</evidence>
<feature type="domain" description="Peptidase A1" evidence="13">
    <location>
        <begin position="31"/>
        <end position="379"/>
    </location>
</feature>
<reference evidence="14 15" key="1">
    <citation type="journal article" date="2018" name="G3 (Bethesda)">
        <title>Phylogenetic and Phylogenomic Definition of Rhizopus Species.</title>
        <authorList>
            <person name="Gryganskyi A.P."/>
            <person name="Golan J."/>
            <person name="Dolatabadi S."/>
            <person name="Mondo S."/>
            <person name="Robb S."/>
            <person name="Idnurm A."/>
            <person name="Muszewska A."/>
            <person name="Steczkiewicz K."/>
            <person name="Masonjones S."/>
            <person name="Liao H.L."/>
            <person name="Gajdeczka M.T."/>
            <person name="Anike F."/>
            <person name="Vuek A."/>
            <person name="Anishchenko I.M."/>
            <person name="Voigt K."/>
            <person name="de Hoog G.S."/>
            <person name="Smith M.E."/>
            <person name="Heitman J."/>
            <person name="Vilgalys R."/>
            <person name="Stajich J.E."/>
        </authorList>
    </citation>
    <scope>NUCLEOTIDE SEQUENCE [LARGE SCALE GENOMIC DNA]</scope>
    <source>
        <strain evidence="14 15">LSU 92-RS-03</strain>
    </source>
</reference>
<feature type="disulfide bond" evidence="11">
    <location>
        <begin position="62"/>
        <end position="67"/>
    </location>
</feature>
<evidence type="ECO:0000256" key="9">
    <source>
        <dbReference type="ARBA" id="ARBA00023157"/>
    </source>
</evidence>
<dbReference type="FunFam" id="2.40.70.10:FF:000008">
    <property type="entry name" value="Cathepsin D"/>
    <property type="match status" value="1"/>
</dbReference>
<accession>A0A367ING4</accession>
<keyword evidence="15" id="KW-1185">Reference proteome</keyword>
<comment type="similarity">
    <text evidence="2 12">Belongs to the peptidase A1 family.</text>
</comment>
<dbReference type="PRINTS" id="PR00792">
    <property type="entry name" value="PEPSIN"/>
</dbReference>
<dbReference type="InterPro" id="IPR033121">
    <property type="entry name" value="PEPTIDASE_A1"/>
</dbReference>
<dbReference type="PANTHER" id="PTHR47966">
    <property type="entry name" value="BETA-SITE APP-CLEAVING ENZYME, ISOFORM A-RELATED"/>
    <property type="match status" value="1"/>
</dbReference>
<evidence type="ECO:0000256" key="4">
    <source>
        <dbReference type="ARBA" id="ARBA00022670"/>
    </source>
</evidence>
<evidence type="ECO:0000256" key="6">
    <source>
        <dbReference type="ARBA" id="ARBA00022750"/>
    </source>
</evidence>
<dbReference type="EC" id="3.4.23.21" evidence="3"/>
<dbReference type="Proteomes" id="UP000253551">
    <property type="component" value="Unassembled WGS sequence"/>
</dbReference>
<gene>
    <name evidence="14" type="ORF">CU098_004516</name>
</gene>
<dbReference type="GO" id="GO:0006508">
    <property type="term" value="P:proteolysis"/>
    <property type="evidence" value="ECO:0007669"/>
    <property type="project" value="UniProtKB-KW"/>
</dbReference>
<dbReference type="PROSITE" id="PS00141">
    <property type="entry name" value="ASP_PROTEASE"/>
    <property type="match status" value="2"/>
</dbReference>
<keyword evidence="9 11" id="KW-1015">Disulfide bond</keyword>
<keyword evidence="6 12" id="KW-0064">Aspartyl protease</keyword>
<feature type="non-terminal residue" evidence="14">
    <location>
        <position position="395"/>
    </location>
</feature>
<dbReference type="SUPFAM" id="SSF50630">
    <property type="entry name" value="Acid proteases"/>
    <property type="match status" value="1"/>
</dbReference>
<organism evidence="14 15">
    <name type="scientific">Rhizopus stolonifer</name>
    <name type="common">Rhizopus nigricans</name>
    <dbReference type="NCBI Taxonomy" id="4846"/>
    <lineage>
        <taxon>Eukaryota</taxon>
        <taxon>Fungi</taxon>
        <taxon>Fungi incertae sedis</taxon>
        <taxon>Mucoromycota</taxon>
        <taxon>Mucoromycotina</taxon>
        <taxon>Mucoromycetes</taxon>
        <taxon>Mucorales</taxon>
        <taxon>Mucorineae</taxon>
        <taxon>Rhizopodaceae</taxon>
        <taxon>Rhizopus</taxon>
    </lineage>
</organism>
<dbReference type="InterPro" id="IPR001461">
    <property type="entry name" value="Aspartic_peptidase_A1"/>
</dbReference>
<evidence type="ECO:0000256" key="12">
    <source>
        <dbReference type="RuleBase" id="RU000454"/>
    </source>
</evidence>
<dbReference type="GO" id="GO:0004190">
    <property type="term" value="F:aspartic-type endopeptidase activity"/>
    <property type="evidence" value="ECO:0007669"/>
    <property type="project" value="UniProtKB-KW"/>
</dbReference>
<evidence type="ECO:0000256" key="7">
    <source>
        <dbReference type="ARBA" id="ARBA00022801"/>
    </source>
</evidence>
<evidence type="ECO:0000256" key="8">
    <source>
        <dbReference type="ARBA" id="ARBA00023145"/>
    </source>
</evidence>
<dbReference type="InterPro" id="IPR034164">
    <property type="entry name" value="Pepsin-like_dom"/>
</dbReference>
<comment type="caution">
    <text evidence="14">The sequence shown here is derived from an EMBL/GenBank/DDBJ whole genome shotgun (WGS) entry which is preliminary data.</text>
</comment>
<dbReference type="PROSITE" id="PS51767">
    <property type="entry name" value="PEPTIDASE_A1"/>
    <property type="match status" value="1"/>
</dbReference>
<keyword evidence="5" id="KW-0732">Signal</keyword>
<feature type="active site" evidence="10">
    <location>
        <position position="257"/>
    </location>
</feature>
<name>A0A367ING4_RHIST</name>
<dbReference type="OrthoDB" id="771136at2759"/>
<comment type="catalytic activity">
    <reaction evidence="1">
        <text>Hydrolysis of proteins with broad specificity similar to that of pepsin A, preferring hydrophobic residues at P1 and P1'. Clots milk and activates trypsinogen. Does not cleave 4-Gln-|-His-5, but does cleave 10-His-|-Leu-11 and 12-Val-|-Glu-13 in B chain of insulin.</text>
        <dbReference type="EC" id="3.4.23.21"/>
    </reaction>
</comment>
<evidence type="ECO:0000256" key="1">
    <source>
        <dbReference type="ARBA" id="ARBA00001130"/>
    </source>
</evidence>
<protein>
    <recommendedName>
        <fullName evidence="3">rhizopuspepsin</fullName>
        <ecNumber evidence="3">3.4.23.21</ecNumber>
    </recommendedName>
</protein>
<evidence type="ECO:0000256" key="10">
    <source>
        <dbReference type="PIRSR" id="PIRSR601461-1"/>
    </source>
</evidence>
<evidence type="ECO:0000256" key="5">
    <source>
        <dbReference type="ARBA" id="ARBA00022729"/>
    </source>
</evidence>
<dbReference type="AlphaFoldDB" id="A0A367ING4"/>
<feature type="non-terminal residue" evidence="14">
    <location>
        <position position="1"/>
    </location>
</feature>
<dbReference type="EMBL" id="PJQM01006714">
    <property type="protein sequence ID" value="RCH79224.1"/>
    <property type="molecule type" value="Genomic_DNA"/>
</dbReference>
<proteinExistence type="inferred from homology"/>
<dbReference type="PANTHER" id="PTHR47966:SF65">
    <property type="entry name" value="ASPARTIC-TYPE ENDOPEPTIDASE"/>
    <property type="match status" value="1"/>
</dbReference>
<keyword evidence="4 12" id="KW-0645">Protease</keyword>
<evidence type="ECO:0000313" key="14">
    <source>
        <dbReference type="EMBL" id="RCH79224.1"/>
    </source>
</evidence>
<dbReference type="STRING" id="4846.A0A367ING4"/>
<evidence type="ECO:0000256" key="11">
    <source>
        <dbReference type="PIRSR" id="PIRSR601461-2"/>
    </source>
</evidence>
<dbReference type="Pfam" id="PF00026">
    <property type="entry name" value="Asp"/>
    <property type="match status" value="1"/>
</dbReference>
<evidence type="ECO:0000259" key="13">
    <source>
        <dbReference type="PROSITE" id="PS51767"/>
    </source>
</evidence>
<keyword evidence="8" id="KW-0865">Zymogen</keyword>
<dbReference type="InterPro" id="IPR001969">
    <property type="entry name" value="Aspartic_peptidase_AS"/>
</dbReference>
<dbReference type="Gene3D" id="2.40.70.10">
    <property type="entry name" value="Acid Proteases"/>
    <property type="match status" value="2"/>
</dbReference>